<dbReference type="AlphaFoldDB" id="A0A8J7Q846"/>
<evidence type="ECO:0000259" key="2">
    <source>
        <dbReference type="PROSITE" id="PS50943"/>
    </source>
</evidence>
<organism evidence="4 5">
    <name type="scientific">Acanthopleuribacter pedis</name>
    <dbReference type="NCBI Taxonomy" id="442870"/>
    <lineage>
        <taxon>Bacteria</taxon>
        <taxon>Pseudomonadati</taxon>
        <taxon>Acidobacteriota</taxon>
        <taxon>Holophagae</taxon>
        <taxon>Acanthopleuribacterales</taxon>
        <taxon>Acanthopleuribacteraceae</taxon>
        <taxon>Acanthopleuribacter</taxon>
    </lineage>
</organism>
<proteinExistence type="inferred from homology"/>
<dbReference type="PANTHER" id="PTHR37423:SF2">
    <property type="entry name" value="MEMBRANE-BOUND LYTIC MUREIN TRANSGLYCOSYLASE C"/>
    <property type="match status" value="1"/>
</dbReference>
<dbReference type="InterPro" id="IPR023346">
    <property type="entry name" value="Lysozyme-like_dom_sf"/>
</dbReference>
<comment type="caution">
    <text evidence="4">The sequence shown here is derived from an EMBL/GenBank/DDBJ whole genome shotgun (WGS) entry which is preliminary data.</text>
</comment>
<dbReference type="InterPro" id="IPR008258">
    <property type="entry name" value="Transglycosylase_SLT_dom_1"/>
</dbReference>
<accession>A0A8J7Q846</accession>
<dbReference type="PANTHER" id="PTHR37423">
    <property type="entry name" value="SOLUBLE LYTIC MUREIN TRANSGLYCOSYLASE-RELATED"/>
    <property type="match status" value="1"/>
</dbReference>
<dbReference type="PROSITE" id="PS50943">
    <property type="entry name" value="HTH_CROC1"/>
    <property type="match status" value="1"/>
</dbReference>
<dbReference type="Gene3D" id="3.10.350.10">
    <property type="entry name" value="LysM domain"/>
    <property type="match status" value="1"/>
</dbReference>
<dbReference type="CDD" id="cd16894">
    <property type="entry name" value="MltD-like"/>
    <property type="match status" value="1"/>
</dbReference>
<protein>
    <submittedName>
        <fullName evidence="4">Transglycosylase SLT domain-containing protein</fullName>
    </submittedName>
</protein>
<sequence>MITLLCLLHAFTFPTAEAKGFPLHRERAETLKWQDFLLVERRDQTRDALDRAEYFVPLIRPLFRAEGVPEDLVWLALIESSFRNHVESPTGAVGMFQFKRETATAFGLVVRGRTDQRLEPIKAGAAAARYLRYLRGKFASWDLVLAAYNLGEGDLRRTMAARNSLTWEEVRPFVREETQNYVEKIRAAAIIGNRHLGNLNPQTPLRHTVLKGDTLYSIARTYGVPVDELRALNGLVGNHISPGQALTVPKAAPKPLP</sequence>
<dbReference type="RefSeq" id="WP_207860145.1">
    <property type="nucleotide sequence ID" value="NZ_JAFREP010000016.1"/>
</dbReference>
<feature type="domain" description="LysM" evidence="3">
    <location>
        <begin position="205"/>
        <end position="248"/>
    </location>
</feature>
<evidence type="ECO:0000313" key="4">
    <source>
        <dbReference type="EMBL" id="MBO1320191.1"/>
    </source>
</evidence>
<dbReference type="SUPFAM" id="SSF54106">
    <property type="entry name" value="LysM domain"/>
    <property type="match status" value="1"/>
</dbReference>
<evidence type="ECO:0000259" key="3">
    <source>
        <dbReference type="PROSITE" id="PS51782"/>
    </source>
</evidence>
<dbReference type="SUPFAM" id="SSF53955">
    <property type="entry name" value="Lysozyme-like"/>
    <property type="match status" value="1"/>
</dbReference>
<dbReference type="Gene3D" id="1.10.530.10">
    <property type="match status" value="1"/>
</dbReference>
<dbReference type="Pfam" id="PF01476">
    <property type="entry name" value="LysM"/>
    <property type="match status" value="1"/>
</dbReference>
<evidence type="ECO:0000256" key="1">
    <source>
        <dbReference type="ARBA" id="ARBA00007734"/>
    </source>
</evidence>
<dbReference type="PROSITE" id="PS51782">
    <property type="entry name" value="LYSM"/>
    <property type="match status" value="1"/>
</dbReference>
<dbReference type="EMBL" id="JAFREP010000016">
    <property type="protein sequence ID" value="MBO1320191.1"/>
    <property type="molecule type" value="Genomic_DNA"/>
</dbReference>
<evidence type="ECO:0000313" key="5">
    <source>
        <dbReference type="Proteomes" id="UP000664417"/>
    </source>
</evidence>
<gene>
    <name evidence="4" type="ORF">J3U88_17080</name>
</gene>
<feature type="domain" description="HTH cro/C1-type" evidence="2">
    <location>
        <begin position="213"/>
        <end position="229"/>
    </location>
</feature>
<dbReference type="CDD" id="cd00118">
    <property type="entry name" value="LysM"/>
    <property type="match status" value="1"/>
</dbReference>
<keyword evidence="5" id="KW-1185">Reference proteome</keyword>
<reference evidence="4" key="1">
    <citation type="submission" date="2021-03" db="EMBL/GenBank/DDBJ databases">
        <authorList>
            <person name="Wang G."/>
        </authorList>
    </citation>
    <scope>NUCLEOTIDE SEQUENCE</scope>
    <source>
        <strain evidence="4">KCTC 12899</strain>
    </source>
</reference>
<dbReference type="Pfam" id="PF01464">
    <property type="entry name" value="SLT"/>
    <property type="match status" value="1"/>
</dbReference>
<dbReference type="SMART" id="SM00257">
    <property type="entry name" value="LysM"/>
    <property type="match status" value="1"/>
</dbReference>
<dbReference type="Proteomes" id="UP000664417">
    <property type="component" value="Unassembled WGS sequence"/>
</dbReference>
<comment type="similarity">
    <text evidence="1">Belongs to the transglycosylase Slt family.</text>
</comment>
<dbReference type="InterPro" id="IPR001387">
    <property type="entry name" value="Cro/C1-type_HTH"/>
</dbReference>
<dbReference type="InterPro" id="IPR036779">
    <property type="entry name" value="LysM_dom_sf"/>
</dbReference>
<name>A0A8J7Q846_9BACT</name>
<dbReference type="InterPro" id="IPR018392">
    <property type="entry name" value="LysM"/>
</dbReference>